<feature type="compositionally biased region" description="Polar residues" evidence="8">
    <location>
        <begin position="661"/>
        <end position="683"/>
    </location>
</feature>
<evidence type="ECO:0000259" key="12">
    <source>
        <dbReference type="SMART" id="SM00865"/>
    </source>
</evidence>
<reference evidence="13 14" key="1">
    <citation type="journal article" date="2014" name="Nat. Genet.">
        <title>Genome sequence of the hot pepper provides insights into the evolution of pungency in Capsicum species.</title>
        <authorList>
            <person name="Kim S."/>
            <person name="Park M."/>
            <person name="Yeom S.I."/>
            <person name="Kim Y.M."/>
            <person name="Lee J.M."/>
            <person name="Lee H.A."/>
            <person name="Seo E."/>
            <person name="Choi J."/>
            <person name="Cheong K."/>
            <person name="Kim K.T."/>
            <person name="Jung K."/>
            <person name="Lee G.W."/>
            <person name="Oh S.K."/>
            <person name="Bae C."/>
            <person name="Kim S.B."/>
            <person name="Lee H.Y."/>
            <person name="Kim S.Y."/>
            <person name="Kim M.S."/>
            <person name="Kang B.C."/>
            <person name="Jo Y.D."/>
            <person name="Yang H.B."/>
            <person name="Jeong H.J."/>
            <person name="Kang W.H."/>
            <person name="Kwon J.K."/>
            <person name="Shin C."/>
            <person name="Lim J.Y."/>
            <person name="Park J.H."/>
            <person name="Huh J.H."/>
            <person name="Kim J.S."/>
            <person name="Kim B.D."/>
            <person name="Cohen O."/>
            <person name="Paran I."/>
            <person name="Suh M.C."/>
            <person name="Lee S.B."/>
            <person name="Kim Y.K."/>
            <person name="Shin Y."/>
            <person name="Noh S.J."/>
            <person name="Park J."/>
            <person name="Seo Y.S."/>
            <person name="Kwon S.Y."/>
            <person name="Kim H.A."/>
            <person name="Park J.M."/>
            <person name="Kim H.J."/>
            <person name="Choi S.B."/>
            <person name="Bosland P.W."/>
            <person name="Reeves G."/>
            <person name="Jo S.H."/>
            <person name="Lee B.W."/>
            <person name="Cho H.T."/>
            <person name="Choi H.S."/>
            <person name="Lee M.S."/>
            <person name="Yu Y."/>
            <person name="Do Choi Y."/>
            <person name="Park B.S."/>
            <person name="van Deynze A."/>
            <person name="Ashrafi H."/>
            <person name="Hill T."/>
            <person name="Kim W.T."/>
            <person name="Pai H.S."/>
            <person name="Ahn H.K."/>
            <person name="Yeam I."/>
            <person name="Giovannoni J.J."/>
            <person name="Rose J.K."/>
            <person name="Sorensen I."/>
            <person name="Lee S.J."/>
            <person name="Kim R.W."/>
            <person name="Choi I.Y."/>
            <person name="Choi B.S."/>
            <person name="Lim J.S."/>
            <person name="Lee Y.H."/>
            <person name="Choi D."/>
        </authorList>
    </citation>
    <scope>NUCLEOTIDE SEQUENCE [LARGE SCALE GENOMIC DNA]</scope>
    <source>
        <strain evidence="14">cv. CM334</strain>
    </source>
</reference>
<dbReference type="InterPro" id="IPR018316">
    <property type="entry name" value="Tubulin/FtsZ_2-layer-sand-dom"/>
</dbReference>
<dbReference type="Pfam" id="PF13813">
    <property type="entry name" value="MBOAT_2"/>
    <property type="match status" value="1"/>
</dbReference>
<comment type="caution">
    <text evidence="13">The sequence shown here is derived from an EMBL/GenBank/DDBJ whole genome shotgun (WGS) entry which is preliminary data.</text>
</comment>
<proteinExistence type="inferred from homology"/>
<feature type="domain" description="Tubulin/FtsZ 2-layer sandwich" evidence="12">
    <location>
        <begin position="529"/>
        <end position="646"/>
    </location>
</feature>
<evidence type="ECO:0000313" key="13">
    <source>
        <dbReference type="EMBL" id="PHT77334.1"/>
    </source>
</evidence>
<evidence type="ECO:0000256" key="5">
    <source>
        <dbReference type="ARBA" id="ARBA00022989"/>
    </source>
</evidence>
<feature type="transmembrane region" description="Helical" evidence="9">
    <location>
        <begin position="179"/>
        <end position="205"/>
    </location>
</feature>
<dbReference type="GO" id="GO:0009507">
    <property type="term" value="C:chloroplast"/>
    <property type="evidence" value="ECO:0000318"/>
    <property type="project" value="GO_Central"/>
</dbReference>
<dbReference type="FunFam" id="3.40.50.1440:FF:000001">
    <property type="entry name" value="Cell division protein FtsZ"/>
    <property type="match status" value="1"/>
</dbReference>
<dbReference type="PROSITE" id="PS01135">
    <property type="entry name" value="FTSZ_2"/>
    <property type="match status" value="1"/>
</dbReference>
<dbReference type="InterPro" id="IPR032805">
    <property type="entry name" value="Wax_synthase_dom"/>
</dbReference>
<feature type="transmembrane region" description="Helical" evidence="9">
    <location>
        <begin position="323"/>
        <end position="345"/>
    </location>
</feature>
<dbReference type="InterPro" id="IPR017975">
    <property type="entry name" value="Tubulin_CS"/>
</dbReference>
<keyword evidence="13" id="KW-0131">Cell cycle</keyword>
<dbReference type="HAMAP" id="MF_00909">
    <property type="entry name" value="FtsZ"/>
    <property type="match status" value="1"/>
</dbReference>
<keyword evidence="13" id="KW-0132">Cell division</keyword>
<dbReference type="Gramene" id="PHT77334">
    <property type="protein sequence ID" value="PHT77334"/>
    <property type="gene ID" value="T459_20856"/>
</dbReference>
<keyword evidence="4" id="KW-0547">Nucleotide-binding</keyword>
<evidence type="ECO:0000256" key="6">
    <source>
        <dbReference type="ARBA" id="ARBA00023134"/>
    </source>
</evidence>
<comment type="subcellular location">
    <subcellularLocation>
        <location evidence="1">Membrane</location>
        <topology evidence="1">Multi-pass membrane protein</topology>
    </subcellularLocation>
</comment>
<keyword evidence="3 9" id="KW-0812">Transmembrane</keyword>
<dbReference type="Pfam" id="PF00091">
    <property type="entry name" value="Tubulin"/>
    <property type="match status" value="1"/>
</dbReference>
<evidence type="ECO:0000256" key="2">
    <source>
        <dbReference type="ARBA" id="ARBA00009690"/>
    </source>
</evidence>
<feature type="transmembrane region" description="Helical" evidence="9">
    <location>
        <begin position="268"/>
        <end position="287"/>
    </location>
</feature>
<dbReference type="NCBIfam" id="TIGR00065">
    <property type="entry name" value="ftsZ"/>
    <property type="match status" value="1"/>
</dbReference>
<dbReference type="GO" id="GO:0005525">
    <property type="term" value="F:GTP binding"/>
    <property type="evidence" value="ECO:0000318"/>
    <property type="project" value="GO_Central"/>
</dbReference>
<evidence type="ECO:0000313" key="14">
    <source>
        <dbReference type="Proteomes" id="UP000222542"/>
    </source>
</evidence>
<evidence type="ECO:0000256" key="1">
    <source>
        <dbReference type="ARBA" id="ARBA00004141"/>
    </source>
</evidence>
<dbReference type="SMART" id="SM00864">
    <property type="entry name" value="Tubulin"/>
    <property type="match status" value="1"/>
</dbReference>
<protein>
    <submittedName>
        <fullName evidence="13">Cell division protein FtsZ</fullName>
    </submittedName>
</protein>
<dbReference type="SUPFAM" id="SSF55307">
    <property type="entry name" value="Tubulin C-terminal domain-like"/>
    <property type="match status" value="1"/>
</dbReference>
<dbReference type="SMART" id="SM00865">
    <property type="entry name" value="Tubulin_C"/>
    <property type="match status" value="1"/>
</dbReference>
<evidence type="ECO:0000256" key="8">
    <source>
        <dbReference type="SAM" id="MobiDB-lite"/>
    </source>
</evidence>
<dbReference type="InterPro" id="IPR000158">
    <property type="entry name" value="Cell_div_FtsZ"/>
</dbReference>
<keyword evidence="7 9" id="KW-0472">Membrane</keyword>
<evidence type="ECO:0000256" key="3">
    <source>
        <dbReference type="ARBA" id="ARBA00022692"/>
    </source>
</evidence>
<feature type="domain" description="Tubulin/FtsZ GTPase" evidence="11">
    <location>
        <begin position="332"/>
        <end position="527"/>
    </location>
</feature>
<dbReference type="Gene3D" id="3.30.1330.20">
    <property type="entry name" value="Tubulin/FtsZ, C-terminal domain"/>
    <property type="match status" value="1"/>
</dbReference>
<evidence type="ECO:0000259" key="11">
    <source>
        <dbReference type="SMART" id="SM00864"/>
    </source>
</evidence>
<sequence>MIASNQFLLVLRTCVTTIPNQQELWCSGGTVPPLIRGLGFEPWIWRNPVGGSTTSHNGLCNVRSGLVGFQWALDAINQRSRIRVPEKIRDFNGHRRPLTLFAFDQGPLVINAPAANAKKLSLLVFICIATLPLRAKQHGFTSNFNRKIPLNLPAECVILAACMEMILRATSEMHHKLVLIVYCLMIFLVIDILVAFSSFIIKYFVGLEVELDPPSNEPYFSTSLQDFWGRRWNLTVTNMLRLSVYNPVRWVVVVVVGKERARWAQRVAMLATFLVSGLMHELIFYYVNNVRPSWEMTGFFALHGLCVVVETDVKRALKDTWRLSGLISGPLTIGFVMVTSFGLFFPPLIRNGADVKGVDFYAINTDAQALLQSAAENPLQIGELLTRGLGTGGNPLLGEQAAEESKEAIADSLKGSDMVFITAGMGGGTGSGAAPVVAQIAKEAGYLTVGVVTYPFSFEGHKRFVQAGALEAIEKLQKNVDTLIVIPNDRLLDIADEQTPLQDAFLLADDVLRQGVQGISDIITIPGLVNVDFADVKAVMKNSGTAMLGVGVSSSKNRAEEAAEQATLAPLIGSSIQSATGVVYNITGGKDITLQEVNRVSQVVTSLADPSANIIFGAVVDERYNGEIHVTIIATGFTQSFQKTLLSDPRGAKLVEKGSGIQESMASPVTQRSANSPSTASRTPNRRLFF</sequence>
<keyword evidence="6" id="KW-0342">GTP-binding</keyword>
<dbReference type="PROSITE" id="PS00227">
    <property type="entry name" value="TUBULIN"/>
    <property type="match status" value="1"/>
</dbReference>
<dbReference type="GO" id="GO:0005874">
    <property type="term" value="C:microtubule"/>
    <property type="evidence" value="ECO:0007669"/>
    <property type="project" value="InterPro"/>
</dbReference>
<accession>A0A2G2Z5U7</accession>
<organism evidence="13 14">
    <name type="scientific">Capsicum annuum</name>
    <name type="common">Capsicum pepper</name>
    <dbReference type="NCBI Taxonomy" id="4072"/>
    <lineage>
        <taxon>Eukaryota</taxon>
        <taxon>Viridiplantae</taxon>
        <taxon>Streptophyta</taxon>
        <taxon>Embryophyta</taxon>
        <taxon>Tracheophyta</taxon>
        <taxon>Spermatophyta</taxon>
        <taxon>Magnoliopsida</taxon>
        <taxon>eudicotyledons</taxon>
        <taxon>Gunneridae</taxon>
        <taxon>Pentapetalae</taxon>
        <taxon>asterids</taxon>
        <taxon>lamiids</taxon>
        <taxon>Solanales</taxon>
        <taxon>Solanaceae</taxon>
        <taxon>Solanoideae</taxon>
        <taxon>Capsiceae</taxon>
        <taxon>Capsicum</taxon>
    </lineage>
</organism>
<keyword evidence="10" id="KW-0732">Signal</keyword>
<dbReference type="PROSITE" id="PS01134">
    <property type="entry name" value="FTSZ_1"/>
    <property type="match status" value="1"/>
</dbReference>
<dbReference type="PANTHER" id="PTHR30314">
    <property type="entry name" value="CELL DIVISION PROTEIN FTSZ-RELATED"/>
    <property type="match status" value="1"/>
</dbReference>
<gene>
    <name evidence="13" type="ORF">T459_20856</name>
</gene>
<dbReference type="Gene3D" id="3.40.50.1440">
    <property type="entry name" value="Tubulin/FtsZ, GTPase domain"/>
    <property type="match status" value="1"/>
</dbReference>
<dbReference type="SUPFAM" id="SSF52490">
    <property type="entry name" value="Tubulin nucleotide-binding domain-like"/>
    <property type="match status" value="1"/>
</dbReference>
<dbReference type="EMBL" id="AYRZ02000007">
    <property type="protein sequence ID" value="PHT77334.1"/>
    <property type="molecule type" value="Genomic_DNA"/>
</dbReference>
<dbReference type="InterPro" id="IPR003008">
    <property type="entry name" value="Tubulin_FtsZ_GTPase"/>
</dbReference>
<dbReference type="InterPro" id="IPR024757">
    <property type="entry name" value="FtsZ_C"/>
</dbReference>
<keyword evidence="14" id="KW-1185">Reference proteome</keyword>
<keyword evidence="5 9" id="KW-1133">Transmembrane helix</keyword>
<dbReference type="InterPro" id="IPR036525">
    <property type="entry name" value="Tubulin/FtsZ_GTPase_sf"/>
</dbReference>
<evidence type="ECO:0000256" key="9">
    <source>
        <dbReference type="SAM" id="Phobius"/>
    </source>
</evidence>
<dbReference type="GO" id="GO:0032153">
    <property type="term" value="C:cell division site"/>
    <property type="evidence" value="ECO:0000318"/>
    <property type="project" value="GO_Central"/>
</dbReference>
<dbReference type="GO" id="GO:0003924">
    <property type="term" value="F:GTPase activity"/>
    <property type="evidence" value="ECO:0000318"/>
    <property type="project" value="GO_Central"/>
</dbReference>
<dbReference type="GO" id="GO:0007017">
    <property type="term" value="P:microtubule-based process"/>
    <property type="evidence" value="ECO:0007669"/>
    <property type="project" value="InterPro"/>
</dbReference>
<dbReference type="GO" id="GO:0051301">
    <property type="term" value="P:cell division"/>
    <property type="evidence" value="ECO:0000318"/>
    <property type="project" value="GO_Central"/>
</dbReference>
<dbReference type="PRINTS" id="PR00423">
    <property type="entry name" value="CELLDVISFTSZ"/>
</dbReference>
<evidence type="ECO:0000256" key="10">
    <source>
        <dbReference type="SAM" id="SignalP"/>
    </source>
</evidence>
<feature type="chain" id="PRO_5013693330" evidence="10">
    <location>
        <begin position="18"/>
        <end position="690"/>
    </location>
</feature>
<dbReference type="CDD" id="cd02201">
    <property type="entry name" value="FtsZ_type1"/>
    <property type="match status" value="1"/>
</dbReference>
<reference evidence="13 14" key="2">
    <citation type="journal article" date="2017" name="Genome Biol.">
        <title>New reference genome sequences of hot pepper reveal the massive evolution of plant disease-resistance genes by retroduplication.</title>
        <authorList>
            <person name="Kim S."/>
            <person name="Park J."/>
            <person name="Yeom S.I."/>
            <person name="Kim Y.M."/>
            <person name="Seo E."/>
            <person name="Kim K.T."/>
            <person name="Kim M.S."/>
            <person name="Lee J.M."/>
            <person name="Cheong K."/>
            <person name="Shin H.S."/>
            <person name="Kim S.B."/>
            <person name="Han K."/>
            <person name="Lee J."/>
            <person name="Park M."/>
            <person name="Lee H.A."/>
            <person name="Lee H.Y."/>
            <person name="Lee Y."/>
            <person name="Oh S."/>
            <person name="Lee J.H."/>
            <person name="Choi E."/>
            <person name="Choi E."/>
            <person name="Lee S.E."/>
            <person name="Jeon J."/>
            <person name="Kim H."/>
            <person name="Choi G."/>
            <person name="Song H."/>
            <person name="Lee J."/>
            <person name="Lee S.C."/>
            <person name="Kwon J.K."/>
            <person name="Lee H.Y."/>
            <person name="Koo N."/>
            <person name="Hong Y."/>
            <person name="Kim R.W."/>
            <person name="Kang W.H."/>
            <person name="Huh J.H."/>
            <person name="Kang B.C."/>
            <person name="Yang T.J."/>
            <person name="Lee Y.H."/>
            <person name="Bennetzen J.L."/>
            <person name="Choi D."/>
        </authorList>
    </citation>
    <scope>NUCLEOTIDE SEQUENCE [LARGE SCALE GENOMIC DNA]</scope>
    <source>
        <strain evidence="14">cv. CM334</strain>
    </source>
</reference>
<dbReference type="STRING" id="4072.A0A2G2Z5U7"/>
<comment type="similarity">
    <text evidence="2">Belongs to the FtsZ family.</text>
</comment>
<dbReference type="GO" id="GO:0016020">
    <property type="term" value="C:membrane"/>
    <property type="evidence" value="ECO:0007669"/>
    <property type="project" value="UniProtKB-SubCell"/>
</dbReference>
<feature type="signal peptide" evidence="10">
    <location>
        <begin position="1"/>
        <end position="17"/>
    </location>
</feature>
<dbReference type="AlphaFoldDB" id="A0A2G2Z5U7"/>
<dbReference type="FunFam" id="3.30.1330.20:FF:000012">
    <property type="entry name" value="Cell division protein FtsZ 1, chloroplastic"/>
    <property type="match status" value="1"/>
</dbReference>
<name>A0A2G2Z5U7_CAPAN</name>
<dbReference type="GO" id="GO:0010020">
    <property type="term" value="P:chloroplast fission"/>
    <property type="evidence" value="ECO:0000318"/>
    <property type="project" value="GO_Central"/>
</dbReference>
<dbReference type="GO" id="GO:0005737">
    <property type="term" value="C:cytoplasm"/>
    <property type="evidence" value="ECO:0000318"/>
    <property type="project" value="GO_Central"/>
</dbReference>
<dbReference type="InterPro" id="IPR020805">
    <property type="entry name" value="Cell_div_FtsZ_CS"/>
</dbReference>
<dbReference type="InterPro" id="IPR008280">
    <property type="entry name" value="Tub_FtsZ_C"/>
</dbReference>
<dbReference type="InterPro" id="IPR037103">
    <property type="entry name" value="Tubulin/FtsZ-like_C"/>
</dbReference>
<dbReference type="Pfam" id="PF12327">
    <property type="entry name" value="FtsZ_C"/>
    <property type="match status" value="1"/>
</dbReference>
<evidence type="ECO:0000256" key="4">
    <source>
        <dbReference type="ARBA" id="ARBA00022741"/>
    </source>
</evidence>
<feature type="region of interest" description="Disordered" evidence="8">
    <location>
        <begin position="659"/>
        <end position="690"/>
    </location>
</feature>
<dbReference type="PANTHER" id="PTHR30314:SF12">
    <property type="entry name" value="CELL DIVISION PROTEIN FTSZ HOMOLOG 1, CHLOROPLASTIC"/>
    <property type="match status" value="1"/>
</dbReference>
<dbReference type="InterPro" id="IPR045061">
    <property type="entry name" value="FtsZ/CetZ"/>
</dbReference>
<evidence type="ECO:0000256" key="7">
    <source>
        <dbReference type="ARBA" id="ARBA00023136"/>
    </source>
</evidence>
<dbReference type="Proteomes" id="UP000222542">
    <property type="component" value="Unassembled WGS sequence"/>
</dbReference>